<organism evidence="1 2">
    <name type="scientific">Eumeta variegata</name>
    <name type="common">Bagworm moth</name>
    <name type="synonym">Eumeta japonica</name>
    <dbReference type="NCBI Taxonomy" id="151549"/>
    <lineage>
        <taxon>Eukaryota</taxon>
        <taxon>Metazoa</taxon>
        <taxon>Ecdysozoa</taxon>
        <taxon>Arthropoda</taxon>
        <taxon>Hexapoda</taxon>
        <taxon>Insecta</taxon>
        <taxon>Pterygota</taxon>
        <taxon>Neoptera</taxon>
        <taxon>Endopterygota</taxon>
        <taxon>Lepidoptera</taxon>
        <taxon>Glossata</taxon>
        <taxon>Ditrysia</taxon>
        <taxon>Tineoidea</taxon>
        <taxon>Psychidae</taxon>
        <taxon>Oiketicinae</taxon>
        <taxon>Eumeta</taxon>
    </lineage>
</organism>
<accession>A0A4C1Z0L5</accession>
<dbReference type="AlphaFoldDB" id="A0A4C1Z0L5"/>
<dbReference type="EMBL" id="BGZK01001549">
    <property type="protein sequence ID" value="GBP82136.1"/>
    <property type="molecule type" value="Genomic_DNA"/>
</dbReference>
<evidence type="ECO:0000313" key="2">
    <source>
        <dbReference type="Proteomes" id="UP000299102"/>
    </source>
</evidence>
<evidence type="ECO:0000313" key="1">
    <source>
        <dbReference type="EMBL" id="GBP82136.1"/>
    </source>
</evidence>
<protein>
    <submittedName>
        <fullName evidence="1">Uncharacterized protein</fullName>
    </submittedName>
</protein>
<keyword evidence="2" id="KW-1185">Reference proteome</keyword>
<gene>
    <name evidence="1" type="ORF">EVAR_62189_1</name>
</gene>
<reference evidence="1 2" key="1">
    <citation type="journal article" date="2019" name="Commun. Biol.">
        <title>The bagworm genome reveals a unique fibroin gene that provides high tensile strength.</title>
        <authorList>
            <person name="Kono N."/>
            <person name="Nakamura H."/>
            <person name="Ohtoshi R."/>
            <person name="Tomita M."/>
            <person name="Numata K."/>
            <person name="Arakawa K."/>
        </authorList>
    </citation>
    <scope>NUCLEOTIDE SEQUENCE [LARGE SCALE GENOMIC DNA]</scope>
</reference>
<sequence length="103" mass="11640">MNAFSWRDIESSRKFGIPKVRYCAIWNVCTFYLAELRKEFHKRDIGYSTNMYQCMADVNGASSSGIVALPRPLVPQTATSRCGDVHCGTSKTISKTFSLRSFM</sequence>
<proteinExistence type="predicted"/>
<name>A0A4C1Z0L5_EUMVA</name>
<dbReference type="Proteomes" id="UP000299102">
    <property type="component" value="Unassembled WGS sequence"/>
</dbReference>
<comment type="caution">
    <text evidence="1">The sequence shown here is derived from an EMBL/GenBank/DDBJ whole genome shotgun (WGS) entry which is preliminary data.</text>
</comment>